<name>A0A1I8I5S0_9PLAT</name>
<proteinExistence type="predicted"/>
<keyword evidence="1" id="KW-1185">Reference proteome</keyword>
<protein>
    <submittedName>
        <fullName evidence="2">TIL domain-containing protein</fullName>
    </submittedName>
</protein>
<reference evidence="2" key="1">
    <citation type="submission" date="2016-11" db="UniProtKB">
        <authorList>
            <consortium name="WormBaseParasite"/>
        </authorList>
    </citation>
    <scope>IDENTIFICATION</scope>
</reference>
<evidence type="ECO:0000313" key="2">
    <source>
        <dbReference type="WBParaSite" id="maker-uti_cns_0009919-snap-gene-0.4-mRNA-1"/>
    </source>
</evidence>
<organism evidence="1 2">
    <name type="scientific">Macrostomum lignano</name>
    <dbReference type="NCBI Taxonomy" id="282301"/>
    <lineage>
        <taxon>Eukaryota</taxon>
        <taxon>Metazoa</taxon>
        <taxon>Spiralia</taxon>
        <taxon>Lophotrochozoa</taxon>
        <taxon>Platyhelminthes</taxon>
        <taxon>Rhabditophora</taxon>
        <taxon>Macrostomorpha</taxon>
        <taxon>Macrostomida</taxon>
        <taxon>Macrostomidae</taxon>
        <taxon>Macrostomum</taxon>
    </lineage>
</organism>
<sequence length="179" mass="18969">MQLSLAILTVVLVAMATGQTASGIDVCSQAECGCRPPVEKSQGRSFTKTIGSKMCVCLCGSEVNEECKTDGQCVSGSYCKFEYSTADASFASTGKCKSNCERKECPQFHECSISSADGTATCACSSYPCDNSVVVPICAAAIDDRTILRFNNTCLFINANCERKSKGLSELKSFVCMGS</sequence>
<dbReference type="AlphaFoldDB" id="A0A1I8I5S0"/>
<evidence type="ECO:0000313" key="1">
    <source>
        <dbReference type="Proteomes" id="UP000095280"/>
    </source>
</evidence>
<accession>A0A1I8I5S0</accession>
<dbReference type="Proteomes" id="UP000095280">
    <property type="component" value="Unplaced"/>
</dbReference>
<dbReference type="WBParaSite" id="maker-uti_cns_0009919-snap-gene-0.4-mRNA-1">
    <property type="protein sequence ID" value="maker-uti_cns_0009919-snap-gene-0.4-mRNA-1"/>
    <property type="gene ID" value="maker-uti_cns_0009919-snap-gene-0.4"/>
</dbReference>